<dbReference type="FunFam" id="3.40.50.300:FF:000721">
    <property type="entry name" value="DNA replication ATP-dependent helicase/nuclease DNA2"/>
    <property type="match status" value="1"/>
</dbReference>
<dbReference type="InterPro" id="IPR050534">
    <property type="entry name" value="Coronavir_polyprotein_1ab"/>
</dbReference>
<keyword evidence="20" id="KW-0539">Nucleus</keyword>
<dbReference type="GO" id="GO:0003677">
    <property type="term" value="F:DNA binding"/>
    <property type="evidence" value="ECO:0007669"/>
    <property type="project" value="UniProtKB-KW"/>
</dbReference>
<evidence type="ECO:0000259" key="26">
    <source>
        <dbReference type="Pfam" id="PF13087"/>
    </source>
</evidence>
<organism evidence="27 28">
    <name type="scientific">Agrocybe pediades</name>
    <dbReference type="NCBI Taxonomy" id="84607"/>
    <lineage>
        <taxon>Eukaryota</taxon>
        <taxon>Fungi</taxon>
        <taxon>Dikarya</taxon>
        <taxon>Basidiomycota</taxon>
        <taxon>Agaricomycotina</taxon>
        <taxon>Agaricomycetes</taxon>
        <taxon>Agaricomycetidae</taxon>
        <taxon>Agaricales</taxon>
        <taxon>Agaricineae</taxon>
        <taxon>Strophariaceae</taxon>
        <taxon>Agrocybe</taxon>
    </lineage>
</organism>
<evidence type="ECO:0000256" key="17">
    <source>
        <dbReference type="ARBA" id="ARBA00023014"/>
    </source>
</evidence>
<keyword evidence="18" id="KW-0238">DNA-binding</keyword>
<keyword evidence="19" id="KW-0234">DNA repair</keyword>
<dbReference type="InterPro" id="IPR047187">
    <property type="entry name" value="SF1_C_Upf1"/>
</dbReference>
<dbReference type="GO" id="GO:0005634">
    <property type="term" value="C:nucleus"/>
    <property type="evidence" value="ECO:0007669"/>
    <property type="project" value="UniProtKB-SubCell"/>
</dbReference>
<feature type="compositionally biased region" description="Low complexity" evidence="23">
    <location>
        <begin position="86"/>
        <end position="113"/>
    </location>
</feature>
<name>A0A8H4QGF7_9AGAR</name>
<evidence type="ECO:0000256" key="19">
    <source>
        <dbReference type="ARBA" id="ARBA00023204"/>
    </source>
</evidence>
<dbReference type="CDD" id="cd18808">
    <property type="entry name" value="SF1_C_Upf1"/>
    <property type="match status" value="1"/>
</dbReference>
<keyword evidence="9" id="KW-0479">Metal-binding</keyword>
<feature type="domain" description="DNA replication factor Dna2 N-terminal" evidence="24">
    <location>
        <begin position="307"/>
        <end position="382"/>
    </location>
</feature>
<keyword evidence="15" id="KW-0067">ATP-binding</keyword>
<evidence type="ECO:0000256" key="9">
    <source>
        <dbReference type="ARBA" id="ARBA00022723"/>
    </source>
</evidence>
<evidence type="ECO:0000313" key="27">
    <source>
        <dbReference type="EMBL" id="KAF4610251.1"/>
    </source>
</evidence>
<keyword evidence="13" id="KW-0378">Hydrolase</keyword>
<dbReference type="GO" id="GO:0017116">
    <property type="term" value="F:single-stranded DNA helicase activity"/>
    <property type="evidence" value="ECO:0007669"/>
    <property type="project" value="InterPro"/>
</dbReference>
<feature type="domain" description="DNA2/NAM7 helicase-like C-terminal" evidence="26">
    <location>
        <begin position="1293"/>
        <end position="1519"/>
    </location>
</feature>
<evidence type="ECO:0000256" key="5">
    <source>
        <dbReference type="ARBA" id="ARBA00021516"/>
    </source>
</evidence>
<feature type="domain" description="DNA replication factor Dna2 N-terminal" evidence="24">
    <location>
        <begin position="483"/>
        <end position="563"/>
    </location>
</feature>
<keyword evidence="17" id="KW-0411">Iron-sulfur</keyword>
<evidence type="ECO:0000256" key="16">
    <source>
        <dbReference type="ARBA" id="ARBA00023004"/>
    </source>
</evidence>
<evidence type="ECO:0000259" key="25">
    <source>
        <dbReference type="Pfam" id="PF13086"/>
    </source>
</evidence>
<evidence type="ECO:0000256" key="13">
    <source>
        <dbReference type="ARBA" id="ARBA00022801"/>
    </source>
</evidence>
<keyword evidence="6" id="KW-0004">4Fe-4S</keyword>
<evidence type="ECO:0000256" key="8">
    <source>
        <dbReference type="ARBA" id="ARBA00022722"/>
    </source>
</evidence>
<evidence type="ECO:0000256" key="22">
    <source>
        <dbReference type="ARBA" id="ARBA00047995"/>
    </source>
</evidence>
<accession>A0A8H4QGF7</accession>
<gene>
    <name evidence="27" type="ORF">D9613_010517</name>
</gene>
<comment type="similarity">
    <text evidence="3">Belongs to the DNA2/NAM7 helicase family.</text>
</comment>
<comment type="subcellular location">
    <subcellularLocation>
        <location evidence="2">Nucleus</location>
    </subcellularLocation>
</comment>
<evidence type="ECO:0000256" key="20">
    <source>
        <dbReference type="ARBA" id="ARBA00023242"/>
    </source>
</evidence>
<evidence type="ECO:0000313" key="28">
    <source>
        <dbReference type="Proteomes" id="UP000521872"/>
    </source>
</evidence>
<feature type="compositionally biased region" description="Pro residues" evidence="23">
    <location>
        <begin position="152"/>
        <end position="170"/>
    </location>
</feature>
<dbReference type="PANTHER" id="PTHR43788:SF8">
    <property type="entry name" value="DNA-BINDING PROTEIN SMUBP-2"/>
    <property type="match status" value="1"/>
</dbReference>
<dbReference type="InterPro" id="IPR011604">
    <property type="entry name" value="PDDEXK-like_dom_sf"/>
</dbReference>
<evidence type="ECO:0000256" key="3">
    <source>
        <dbReference type="ARBA" id="ARBA00007913"/>
    </source>
</evidence>
<evidence type="ECO:0000259" key="24">
    <source>
        <dbReference type="Pfam" id="PF08696"/>
    </source>
</evidence>
<feature type="region of interest" description="Disordered" evidence="23">
    <location>
        <begin position="1063"/>
        <end position="1100"/>
    </location>
</feature>
<feature type="region of interest" description="Disordered" evidence="23">
    <location>
        <begin position="194"/>
        <end position="240"/>
    </location>
</feature>
<dbReference type="EC" id="3.6.4.12" evidence="4"/>
<dbReference type="GO" id="GO:0005524">
    <property type="term" value="F:ATP binding"/>
    <property type="evidence" value="ECO:0007669"/>
    <property type="project" value="UniProtKB-KW"/>
</dbReference>
<dbReference type="GO" id="GO:0035861">
    <property type="term" value="C:site of double-strand break"/>
    <property type="evidence" value="ECO:0007669"/>
    <property type="project" value="UniProtKB-ARBA"/>
</dbReference>
<keyword evidence="16" id="KW-0408">Iron</keyword>
<evidence type="ECO:0000256" key="14">
    <source>
        <dbReference type="ARBA" id="ARBA00022806"/>
    </source>
</evidence>
<feature type="compositionally biased region" description="Acidic residues" evidence="23">
    <location>
        <begin position="747"/>
        <end position="756"/>
    </location>
</feature>
<feature type="region of interest" description="Disordered" evidence="23">
    <location>
        <begin position="623"/>
        <end position="653"/>
    </location>
</feature>
<evidence type="ECO:0000256" key="18">
    <source>
        <dbReference type="ARBA" id="ARBA00023125"/>
    </source>
</evidence>
<dbReference type="InterPro" id="IPR041679">
    <property type="entry name" value="DNA2/NAM7-like_C"/>
</dbReference>
<comment type="caution">
    <text evidence="27">The sequence shown here is derived from an EMBL/GenBank/DDBJ whole genome shotgun (WGS) entry which is preliminary data.</text>
</comment>
<evidence type="ECO:0000256" key="11">
    <source>
        <dbReference type="ARBA" id="ARBA00022759"/>
    </source>
</evidence>
<feature type="region of interest" description="Disordered" evidence="23">
    <location>
        <begin position="735"/>
        <end position="762"/>
    </location>
</feature>
<evidence type="ECO:0000256" key="21">
    <source>
        <dbReference type="ARBA" id="ARBA00023268"/>
    </source>
</evidence>
<dbReference type="PANTHER" id="PTHR43788">
    <property type="entry name" value="DNA2/NAM7 HELICASE FAMILY MEMBER"/>
    <property type="match status" value="1"/>
</dbReference>
<dbReference type="Gene3D" id="3.40.50.300">
    <property type="entry name" value="P-loop containing nucleotide triphosphate hydrolases"/>
    <property type="match status" value="2"/>
</dbReference>
<evidence type="ECO:0000256" key="2">
    <source>
        <dbReference type="ARBA" id="ARBA00004123"/>
    </source>
</evidence>
<evidence type="ECO:0000256" key="12">
    <source>
        <dbReference type="ARBA" id="ARBA00022763"/>
    </source>
</evidence>
<dbReference type="SUPFAM" id="SSF52540">
    <property type="entry name" value="P-loop containing nucleoside triphosphate hydrolases"/>
    <property type="match status" value="1"/>
</dbReference>
<evidence type="ECO:0000256" key="4">
    <source>
        <dbReference type="ARBA" id="ARBA00012551"/>
    </source>
</evidence>
<dbReference type="InterPro" id="IPR027417">
    <property type="entry name" value="P-loop_NTPase"/>
</dbReference>
<dbReference type="Pfam" id="PF13087">
    <property type="entry name" value="AAA_12"/>
    <property type="match status" value="1"/>
</dbReference>
<comment type="cofactor">
    <cofactor evidence="1">
        <name>[4Fe-4S] cluster</name>
        <dbReference type="ChEBI" id="CHEBI:49883"/>
    </cofactor>
</comment>
<keyword evidence="8" id="KW-0540">Nuclease</keyword>
<protein>
    <recommendedName>
        <fullName evidence="5">DNA replication ATP-dependent helicase/nuclease DNA2</fullName>
        <ecNumber evidence="4">3.6.4.12</ecNumber>
    </recommendedName>
</protein>
<dbReference type="Pfam" id="PF13086">
    <property type="entry name" value="AAA_11"/>
    <property type="match status" value="2"/>
</dbReference>
<feature type="compositionally biased region" description="Polar residues" evidence="23">
    <location>
        <begin position="640"/>
        <end position="653"/>
    </location>
</feature>
<dbReference type="GO" id="GO:0043139">
    <property type="term" value="F:5'-3' DNA helicase activity"/>
    <property type="evidence" value="ECO:0007669"/>
    <property type="project" value="TreeGrafter"/>
</dbReference>
<feature type="compositionally biased region" description="Low complexity" evidence="23">
    <location>
        <begin position="623"/>
        <end position="639"/>
    </location>
</feature>
<sequence>MAGKTRSAEEEAAFMRDLIQGLGDDFWDAAPSSPPPLPPAPPVPKTTPRLGAPSTLASAPKKAAAPPPARSATTTHARVNPPAELPVAKPFPVKPASAKSPASFFPSSTSTSTNRIASTSKNTAWPPTTKTTSSKPATEYPSKRIHQYAYQPPAPPAANPKPPQHQPQPPAQAQAPALDLSSFLEGSENWDLDINDDDLLSSPAKPAKVKSPVKSKPKHKPTSTSSALIPVQPESKGYVHDPCHRLSPRCVRDGMDSGFHVFLATITTTIDSSRNLYRSDFDDLSLSSSSNGAALGYEEKVLITDTFAGDVFNVIGTFCSIPSSSSSPDHPQRSITLTSQHNLLILHPDLLITATALSNAPQCRRKPILGMLLKVITSGSSVSVLKDLQGDEYDNAKAKGAKKDERGITPSLVWGNMLHEVVQRCLGAVEGGDILDDDDEWEKFVDARIEDAVRGGLGELVRLGGWEGYGGFGGGGERGEGKVAMTEEVARREVKARARGLGLFRKRYFGGLEEGLPKNEGTITDTRSSKGSARLAITRVLDVEEDIWSPRLGLKGKIDVTVEGLIQEVEDSPESGSSTALIPSPYPLELKTGRAAYSSLEHRAQTMLYTLLLSERYISSASAFAPSSSSDPSGSGSAPNKNAKSPPTSTMNKTYTKEVEDGLLFYTQSEEGEVVRVPRGRNEVRGLIGVRNELAAWVWKRVRKGKGRETVKEEVEEEEEASMDVDIEDMRAAGASAKTGAATNQAQEEEEGEEEPFLPPPIDNERECKRCYALDTCLLFRKTHPNHSSAAPALREVYDPPLPEWLVAPVLLGGAGASSNTTANTVATKTTKPSGGSVTQPPLKSLFDLKTGHLTPRHAAFFRKWERMLALEERDLVRYKRELWVLGAAERERRGRCWGRMRLVGAGGNDVDGEGDGEQEKWGKEGKIHRFRYSFKRPSGDSSNLLNGHMSVGDAVTVSVQGELRLLALARGFIVGLSRERVMLGVDHVLDVGEVRAKIGGGGGAKRDANGDGDGEVSFRIDKDELFGGMARVRSNLAQMFYADGDRKRLELVVDLRKPVFRDEDEDSDSDSKSMDVDVGSASASSTSSAPDSESDTTDLNPTQQLALRKALAAEDYALILGMPGTGKTTVIAALIKELVVKRGKTVLLTSYTHSAVDTILRKLDRVGVGVDEHESRQGADGRFKILRLGNVDKVHPEVRKYTVQGGGKQPETVDEMERQVLVPPVVATTCLSIDHPLFSRRTFDYCIVDEASQITLPTCLGPLRFADTFILVGDHYQLPPLVKNPEARALGLDVSLFKLLSEAHPEAVVDLRDQYRMNEEIMMLSNRLIYGERLRCGSEEVRKRVLSLPRREVLGEMHGERCWLKRLADESCKAVFVDTDLLPGARESRVGDLVQNVVEAELVSQFVGTLMKCGVKKSQVGVISLYRQQVKILDALLNGQLEEIQKKEEGEESVGGGDGGPVEIWTADKSQGRDKDCIVVSLVRSNEAGSVGNLLKDWRRINVSFTRARSKLVIFGSRKTLGREPLLQEFFDLMESKKWILQLEKGALEVHSRHGLIRPPEAVKEEMVEVEVKMEETEVKMEDVEDIPARTTTPEKRKLGKENVLVGSKRTLASKIAEKEKDVARPVKKMRLDAGVALLKGRPVLRDVVKHAETQ</sequence>
<dbReference type="Gene3D" id="3.90.320.10">
    <property type="match status" value="1"/>
</dbReference>
<keyword evidence="7" id="KW-0235">DNA replication</keyword>
<keyword evidence="12" id="KW-0227">DNA damage</keyword>
<evidence type="ECO:0000256" key="7">
    <source>
        <dbReference type="ARBA" id="ARBA00022705"/>
    </source>
</evidence>
<dbReference type="Pfam" id="PF08696">
    <property type="entry name" value="Dna2"/>
    <property type="match status" value="2"/>
</dbReference>
<proteinExistence type="inferred from homology"/>
<feature type="region of interest" description="Disordered" evidence="23">
    <location>
        <begin position="1448"/>
        <end position="1467"/>
    </location>
</feature>
<dbReference type="GO" id="GO:0000014">
    <property type="term" value="F:single-stranded DNA endodeoxyribonuclease activity"/>
    <property type="evidence" value="ECO:0007669"/>
    <property type="project" value="UniProtKB-ARBA"/>
</dbReference>
<dbReference type="GO" id="GO:0006302">
    <property type="term" value="P:double-strand break repair"/>
    <property type="evidence" value="ECO:0007669"/>
    <property type="project" value="UniProtKB-ARBA"/>
</dbReference>
<dbReference type="CDD" id="cd18041">
    <property type="entry name" value="DEXXQc_DNA2"/>
    <property type="match status" value="1"/>
</dbReference>
<dbReference type="GO" id="GO:0006260">
    <property type="term" value="P:DNA replication"/>
    <property type="evidence" value="ECO:0007669"/>
    <property type="project" value="UniProtKB-KW"/>
</dbReference>
<keyword evidence="28" id="KW-1185">Reference proteome</keyword>
<keyword evidence="10" id="KW-0547">Nucleotide-binding</keyword>
<feature type="domain" description="DNA2/NAM7 helicase helicase" evidence="25">
    <location>
        <begin position="1225"/>
        <end position="1284"/>
    </location>
</feature>
<keyword evidence="21" id="KW-0511">Multifunctional enzyme</keyword>
<evidence type="ECO:0000256" key="15">
    <source>
        <dbReference type="ARBA" id="ARBA00022840"/>
    </source>
</evidence>
<feature type="region of interest" description="Disordered" evidence="23">
    <location>
        <begin position="24"/>
        <end position="176"/>
    </location>
</feature>
<evidence type="ECO:0000256" key="23">
    <source>
        <dbReference type="SAM" id="MobiDB-lite"/>
    </source>
</evidence>
<evidence type="ECO:0000256" key="6">
    <source>
        <dbReference type="ARBA" id="ARBA00022485"/>
    </source>
</evidence>
<dbReference type="InterPro" id="IPR026851">
    <property type="entry name" value="Dna2/JHS1_DEXXQ-box"/>
</dbReference>
<feature type="compositionally biased region" description="Low complexity" evidence="23">
    <location>
        <begin position="123"/>
        <end position="138"/>
    </location>
</feature>
<feature type="compositionally biased region" description="Low complexity" evidence="23">
    <location>
        <begin position="52"/>
        <end position="77"/>
    </location>
</feature>
<reference evidence="27 28" key="1">
    <citation type="submission" date="2019-12" db="EMBL/GenBank/DDBJ databases">
        <authorList>
            <person name="Floudas D."/>
            <person name="Bentzer J."/>
            <person name="Ahren D."/>
            <person name="Johansson T."/>
            <person name="Persson P."/>
            <person name="Tunlid A."/>
        </authorList>
    </citation>
    <scope>NUCLEOTIDE SEQUENCE [LARGE SCALE GENOMIC DNA]</scope>
    <source>
        <strain evidence="27 28">CBS 102.39</strain>
    </source>
</reference>
<feature type="compositionally biased region" description="Low complexity" evidence="23">
    <location>
        <begin position="1077"/>
        <end position="1092"/>
    </location>
</feature>
<evidence type="ECO:0000256" key="1">
    <source>
        <dbReference type="ARBA" id="ARBA00001966"/>
    </source>
</evidence>
<feature type="compositionally biased region" description="Basic residues" evidence="23">
    <location>
        <begin position="207"/>
        <end position="221"/>
    </location>
</feature>
<dbReference type="Proteomes" id="UP000521872">
    <property type="component" value="Unassembled WGS sequence"/>
</dbReference>
<keyword evidence="11" id="KW-0255">Endonuclease</keyword>
<feature type="compositionally biased region" description="Pro residues" evidence="23">
    <location>
        <begin position="32"/>
        <end position="45"/>
    </location>
</feature>
<dbReference type="GO" id="GO:0046872">
    <property type="term" value="F:metal ion binding"/>
    <property type="evidence" value="ECO:0007669"/>
    <property type="project" value="UniProtKB-KW"/>
</dbReference>
<dbReference type="InterPro" id="IPR041677">
    <property type="entry name" value="DNA2/NAM7_AAA_11"/>
</dbReference>
<dbReference type="GO" id="GO:0051539">
    <property type="term" value="F:4 iron, 4 sulfur cluster binding"/>
    <property type="evidence" value="ECO:0007669"/>
    <property type="project" value="UniProtKB-KW"/>
</dbReference>
<dbReference type="InterPro" id="IPR014808">
    <property type="entry name" value="DNA_replication_fac_Dna2_N"/>
</dbReference>
<feature type="domain" description="DNA2/NAM7 helicase helicase" evidence="25">
    <location>
        <begin position="1100"/>
        <end position="1205"/>
    </location>
</feature>
<dbReference type="FunFam" id="3.40.50.300:FF:000789">
    <property type="entry name" value="DNA replication ATP-dependent helicase/nuclease DNA2"/>
    <property type="match status" value="1"/>
</dbReference>
<keyword evidence="14" id="KW-0347">Helicase</keyword>
<dbReference type="EMBL" id="JAACJL010000059">
    <property type="protein sequence ID" value="KAF4610251.1"/>
    <property type="molecule type" value="Genomic_DNA"/>
</dbReference>
<evidence type="ECO:0000256" key="10">
    <source>
        <dbReference type="ARBA" id="ARBA00022741"/>
    </source>
</evidence>
<comment type="catalytic activity">
    <reaction evidence="22">
        <text>ATP + H2O = ADP + phosphate + H(+)</text>
        <dbReference type="Rhea" id="RHEA:13065"/>
        <dbReference type="ChEBI" id="CHEBI:15377"/>
        <dbReference type="ChEBI" id="CHEBI:15378"/>
        <dbReference type="ChEBI" id="CHEBI:30616"/>
        <dbReference type="ChEBI" id="CHEBI:43474"/>
        <dbReference type="ChEBI" id="CHEBI:456216"/>
        <dbReference type="EC" id="3.6.4.12"/>
    </reaction>
</comment>